<dbReference type="InterPro" id="IPR009075">
    <property type="entry name" value="AcylCo_DH/oxidase_C"/>
</dbReference>
<keyword evidence="3" id="KW-0285">Flavoprotein</keyword>
<sequence length="367" mass="38833">MSDLDSLLSQLFGKEDACAGENIDGTAWSRLVESDLTRVGIEDSLGGAGGDWSDAATVTIRAAQAGIAAPLTECLFIASHLAAKTGNTLPPGLVTAAVAAHETSTLTKTTYGWHLTAAFDKVPWGSVCDELWAIAPTTPGKVAFVRINRKYLAATPRLSLGSEPRDDLHVDTAIGVHNVMDEDVIDEVMLLGALGRSCQLLGALRSCLRLSHEYVLVRRQFRKPLAAHQIVQHTIATMAEEVAAAESAVIAAVQQLPAPGHSPAAPAVMAIAAAKVQTATAATRVARAAHQLHGAMGLTAEHPLHFYSTRLWSWRDEFGSGAYWSARIADLVRTHYSGDVWVALTTPLPDLTVHGAATAATSDRSNG</sequence>
<proteinExistence type="inferred from homology"/>
<dbReference type="Gene3D" id="1.20.140.10">
    <property type="entry name" value="Butyryl-CoA Dehydrogenase, subunit A, domain 3"/>
    <property type="match status" value="1"/>
</dbReference>
<dbReference type="Proteomes" id="UP000183407">
    <property type="component" value="Unassembled WGS sequence"/>
</dbReference>
<dbReference type="EMBL" id="FNTL01000002">
    <property type="protein sequence ID" value="SEB38084.1"/>
    <property type="molecule type" value="Genomic_DNA"/>
</dbReference>
<feature type="domain" description="Acyl-CoA dehydrogenase/oxidase C-terminal" evidence="6">
    <location>
        <begin position="187"/>
        <end position="305"/>
    </location>
</feature>
<dbReference type="Gene3D" id="1.10.540.10">
    <property type="entry name" value="Acyl-CoA dehydrogenase/oxidase, N-terminal domain"/>
    <property type="match status" value="1"/>
</dbReference>
<evidence type="ECO:0000256" key="5">
    <source>
        <dbReference type="ARBA" id="ARBA00023002"/>
    </source>
</evidence>
<dbReference type="SUPFAM" id="SSF47203">
    <property type="entry name" value="Acyl-CoA dehydrogenase C-terminal domain-like"/>
    <property type="match status" value="1"/>
</dbReference>
<dbReference type="GO" id="GO:0003995">
    <property type="term" value="F:acyl-CoA dehydrogenase activity"/>
    <property type="evidence" value="ECO:0007669"/>
    <property type="project" value="TreeGrafter"/>
</dbReference>
<dbReference type="RefSeq" id="WP_073358044.1">
    <property type="nucleotide sequence ID" value="NZ_FNTL01000002.1"/>
</dbReference>
<comment type="cofactor">
    <cofactor evidence="1">
        <name>FAD</name>
        <dbReference type="ChEBI" id="CHEBI:57692"/>
    </cofactor>
</comment>
<organism evidence="7 8">
    <name type="scientific">Rhodococcus jostii</name>
    <dbReference type="NCBI Taxonomy" id="132919"/>
    <lineage>
        <taxon>Bacteria</taxon>
        <taxon>Bacillati</taxon>
        <taxon>Actinomycetota</taxon>
        <taxon>Actinomycetes</taxon>
        <taxon>Mycobacteriales</taxon>
        <taxon>Nocardiaceae</taxon>
        <taxon>Rhodococcus</taxon>
    </lineage>
</organism>
<evidence type="ECO:0000313" key="7">
    <source>
        <dbReference type="EMBL" id="SEB38084.1"/>
    </source>
</evidence>
<gene>
    <name evidence="7" type="ORF">SAMN04490220_0569</name>
</gene>
<evidence type="ECO:0000256" key="3">
    <source>
        <dbReference type="ARBA" id="ARBA00022630"/>
    </source>
</evidence>
<evidence type="ECO:0000256" key="4">
    <source>
        <dbReference type="ARBA" id="ARBA00022827"/>
    </source>
</evidence>
<evidence type="ECO:0000256" key="1">
    <source>
        <dbReference type="ARBA" id="ARBA00001974"/>
    </source>
</evidence>
<dbReference type="InterPro" id="IPR037069">
    <property type="entry name" value="AcylCoA_DH/ox_N_sf"/>
</dbReference>
<protein>
    <submittedName>
        <fullName evidence="7">Acyl-CoA dehydrogenase, C-terminal domain</fullName>
    </submittedName>
</protein>
<dbReference type="Pfam" id="PF00441">
    <property type="entry name" value="Acyl-CoA_dh_1"/>
    <property type="match status" value="1"/>
</dbReference>
<accession>A0A1H4IVI1</accession>
<dbReference type="InterPro" id="IPR009100">
    <property type="entry name" value="AcylCoA_DH/oxidase_NM_dom_sf"/>
</dbReference>
<dbReference type="InterPro" id="IPR036250">
    <property type="entry name" value="AcylCo_DH-like_C"/>
</dbReference>
<dbReference type="GO" id="GO:0050660">
    <property type="term" value="F:flavin adenine dinucleotide binding"/>
    <property type="evidence" value="ECO:0007669"/>
    <property type="project" value="InterPro"/>
</dbReference>
<dbReference type="AlphaFoldDB" id="A0A1H4IVI1"/>
<comment type="similarity">
    <text evidence="2">Belongs to the acyl-CoA dehydrogenase family.</text>
</comment>
<dbReference type="PANTHER" id="PTHR43884:SF20">
    <property type="entry name" value="ACYL-COA DEHYDROGENASE FADE28"/>
    <property type="match status" value="1"/>
</dbReference>
<keyword evidence="4" id="KW-0274">FAD</keyword>
<evidence type="ECO:0000259" key="6">
    <source>
        <dbReference type="Pfam" id="PF00441"/>
    </source>
</evidence>
<keyword evidence="5" id="KW-0560">Oxidoreductase</keyword>
<evidence type="ECO:0000256" key="2">
    <source>
        <dbReference type="ARBA" id="ARBA00009347"/>
    </source>
</evidence>
<name>A0A1H4IVI1_RHOJO</name>
<evidence type="ECO:0000313" key="8">
    <source>
        <dbReference type="Proteomes" id="UP000183407"/>
    </source>
</evidence>
<reference evidence="8" key="1">
    <citation type="submission" date="2016-10" db="EMBL/GenBank/DDBJ databases">
        <authorList>
            <person name="Varghese N."/>
        </authorList>
    </citation>
    <scope>NUCLEOTIDE SEQUENCE [LARGE SCALE GENOMIC DNA]</scope>
    <source>
        <strain evidence="8">DSM 44719</strain>
    </source>
</reference>
<dbReference type="SUPFAM" id="SSF56645">
    <property type="entry name" value="Acyl-CoA dehydrogenase NM domain-like"/>
    <property type="match status" value="1"/>
</dbReference>
<dbReference type="PANTHER" id="PTHR43884">
    <property type="entry name" value="ACYL-COA DEHYDROGENASE"/>
    <property type="match status" value="1"/>
</dbReference>